<name>A0ABW8ZS74_9BURK</name>
<accession>A0ABW8ZS74</accession>
<proteinExistence type="predicted"/>
<protein>
    <submittedName>
        <fullName evidence="1">DUF2235 domain-containing protein</fullName>
    </submittedName>
</protein>
<dbReference type="PANTHER" id="PTHR33840">
    <property type="match status" value="1"/>
</dbReference>
<dbReference type="Proteomes" id="UP001629249">
    <property type="component" value="Unassembled WGS sequence"/>
</dbReference>
<sequence length="435" mass="48217">MTQAFGEIPWSPQLLQSIDGRPVILGAVLFDGTNNDRLNVPVGERKTVVAHIHDELENNRSMAFIEYLPGVGTEAQPVVAATDAALAYTLKAGAEEKVSRVLARIDQARQRNPDADVRLLVSGFSRGSAAARHFMNTLEARWEAENHAGTPPRFYALIFDTVPTGQRETLSLQVPVSADLFYHFVSLDERRFLFHPVLDISEDAQPGRIVTIALPGVHSDIGTSYIDGVGTEYMANVDALLISMGLLQGPCVDVEGDARAQGKNDSRWLLEEALRVGAPNTKDSPAERTVTYARSALLPNDFWPDWQNRMESLEFHNQVSGVRCVRRTGLSMPDFRATRLGTDIILTPDGSSGFDNPKIIWESGHYFVTFTFRGAAPSKVIIDKSVLDRITERSSSLNLGIVQNRDKRATFWWFLDNTRVQLIGEAASWLAQPNQ</sequence>
<dbReference type="PANTHER" id="PTHR33840:SF1">
    <property type="entry name" value="TLE1 PHOSPHOLIPASE DOMAIN-CONTAINING PROTEIN"/>
    <property type="match status" value="1"/>
</dbReference>
<keyword evidence="2" id="KW-1185">Reference proteome</keyword>
<gene>
    <name evidence="1" type="ORF">PQR66_19050</name>
</gene>
<organism evidence="1 2">
    <name type="scientific">Paraburkholderia agricolaris</name>
    <dbReference type="NCBI Taxonomy" id="2152888"/>
    <lineage>
        <taxon>Bacteria</taxon>
        <taxon>Pseudomonadati</taxon>
        <taxon>Pseudomonadota</taxon>
        <taxon>Betaproteobacteria</taxon>
        <taxon>Burkholderiales</taxon>
        <taxon>Burkholderiaceae</taxon>
        <taxon>Paraburkholderia</taxon>
    </lineage>
</organism>
<evidence type="ECO:0000313" key="2">
    <source>
        <dbReference type="Proteomes" id="UP001629249"/>
    </source>
</evidence>
<comment type="caution">
    <text evidence="1">The sequence shown here is derived from an EMBL/GenBank/DDBJ whole genome shotgun (WGS) entry which is preliminary data.</text>
</comment>
<evidence type="ECO:0000313" key="1">
    <source>
        <dbReference type="EMBL" id="MFL9885148.1"/>
    </source>
</evidence>
<reference evidence="1 2" key="1">
    <citation type="journal article" date="2024" name="Chem. Sci.">
        <title>Discovery of megapolipeptins by genome mining of a Burkholderiales bacteria collection.</title>
        <authorList>
            <person name="Paulo B.S."/>
            <person name="Recchia M.J.J."/>
            <person name="Lee S."/>
            <person name="Fergusson C.H."/>
            <person name="Romanowski S.B."/>
            <person name="Hernandez A."/>
            <person name="Krull N."/>
            <person name="Liu D.Y."/>
            <person name="Cavanagh H."/>
            <person name="Bos A."/>
            <person name="Gray C.A."/>
            <person name="Murphy B.T."/>
            <person name="Linington R.G."/>
            <person name="Eustaquio A.S."/>
        </authorList>
    </citation>
    <scope>NUCLEOTIDE SEQUENCE [LARGE SCALE GENOMIC DNA]</scope>
    <source>
        <strain evidence="1 2">RL16-012-BIC-B</strain>
    </source>
</reference>
<dbReference type="EMBL" id="JAQQFN010000014">
    <property type="protein sequence ID" value="MFL9885148.1"/>
    <property type="molecule type" value="Genomic_DNA"/>
</dbReference>
<dbReference type="RefSeq" id="WP_408329010.1">
    <property type="nucleotide sequence ID" value="NZ_JAQQFH010000008.1"/>
</dbReference>